<proteinExistence type="predicted"/>
<reference evidence="2 3" key="1">
    <citation type="submission" date="2016-10" db="EMBL/GenBank/DDBJ databases">
        <title>Draft genome sequence of Coniochaeta ligniaria NRRL30616, a lignocellulolytic fungus for bioabatement of inhibitors in plant biomass hydrolysates.</title>
        <authorList>
            <consortium name="DOE Joint Genome Institute"/>
            <person name="Jimenez D.J."/>
            <person name="Hector R.E."/>
            <person name="Riley R."/>
            <person name="Sun H."/>
            <person name="Grigoriev I.V."/>
            <person name="Van Elsas J.D."/>
            <person name="Nichols N.N."/>
        </authorList>
    </citation>
    <scope>NUCLEOTIDE SEQUENCE [LARGE SCALE GENOMIC DNA]</scope>
    <source>
        <strain evidence="2 3">NRRL 30616</strain>
    </source>
</reference>
<name>A0A1J7JIP7_9PEZI</name>
<feature type="region of interest" description="Disordered" evidence="1">
    <location>
        <begin position="1"/>
        <end position="51"/>
    </location>
</feature>
<evidence type="ECO:0000313" key="2">
    <source>
        <dbReference type="EMBL" id="OIW33249.1"/>
    </source>
</evidence>
<dbReference type="EMBL" id="KV875094">
    <property type="protein sequence ID" value="OIW33249.1"/>
    <property type="molecule type" value="Genomic_DNA"/>
</dbReference>
<dbReference type="AlphaFoldDB" id="A0A1J7JIP7"/>
<gene>
    <name evidence="2" type="ORF">CONLIGDRAFT_640395</name>
</gene>
<sequence length="115" mass="12769">MSYLDKLDLAEGREEEVEEEIKLRKRKRASTKEKLIKKAKTKSNNSVKTESDVDAGLLDDVIDVELDGYREGDKSASDSSNSELDDSNSKMKNRDLANTLIKAAGFGNDKANISE</sequence>
<dbReference type="Proteomes" id="UP000182658">
    <property type="component" value="Unassembled WGS sequence"/>
</dbReference>
<dbReference type="InParanoid" id="A0A1J7JIP7"/>
<evidence type="ECO:0000313" key="3">
    <source>
        <dbReference type="Proteomes" id="UP000182658"/>
    </source>
</evidence>
<organism evidence="2 3">
    <name type="scientific">Coniochaeta ligniaria NRRL 30616</name>
    <dbReference type="NCBI Taxonomy" id="1408157"/>
    <lineage>
        <taxon>Eukaryota</taxon>
        <taxon>Fungi</taxon>
        <taxon>Dikarya</taxon>
        <taxon>Ascomycota</taxon>
        <taxon>Pezizomycotina</taxon>
        <taxon>Sordariomycetes</taxon>
        <taxon>Sordariomycetidae</taxon>
        <taxon>Coniochaetales</taxon>
        <taxon>Coniochaetaceae</taxon>
        <taxon>Coniochaeta</taxon>
    </lineage>
</organism>
<feature type="compositionally biased region" description="Basic and acidic residues" evidence="1">
    <location>
        <begin position="1"/>
        <end position="12"/>
    </location>
</feature>
<evidence type="ECO:0000256" key="1">
    <source>
        <dbReference type="SAM" id="MobiDB-lite"/>
    </source>
</evidence>
<keyword evidence="3" id="KW-1185">Reference proteome</keyword>
<feature type="region of interest" description="Disordered" evidence="1">
    <location>
        <begin position="69"/>
        <end position="92"/>
    </location>
</feature>
<protein>
    <submittedName>
        <fullName evidence="2">Uncharacterized protein</fullName>
    </submittedName>
</protein>
<accession>A0A1J7JIP7</accession>